<gene>
    <name evidence="2" type="ORF">SEPCBS57363_006297</name>
</gene>
<name>A0ABP0E2B4_9PEZI</name>
<dbReference type="InterPro" id="IPR013320">
    <property type="entry name" value="ConA-like_dom_sf"/>
</dbReference>
<accession>A0ABP0E2B4</accession>
<dbReference type="Pfam" id="PF01828">
    <property type="entry name" value="Peptidase_A4"/>
    <property type="match status" value="1"/>
</dbReference>
<dbReference type="CDD" id="cd13426">
    <property type="entry name" value="Peptidase_G1"/>
    <property type="match status" value="1"/>
</dbReference>
<dbReference type="PANTHER" id="PTHR37536">
    <property type="entry name" value="PUTATIVE (AFU_ORTHOLOGUE AFUA_3G02970)-RELATED"/>
    <property type="match status" value="1"/>
</dbReference>
<protein>
    <recommendedName>
        <fullName evidence="4">Aspergillopepsin</fullName>
    </recommendedName>
</protein>
<dbReference type="PRINTS" id="PR00977">
    <property type="entry name" value="SCYTLDPTASE"/>
</dbReference>
<evidence type="ECO:0000256" key="1">
    <source>
        <dbReference type="SAM" id="SignalP"/>
    </source>
</evidence>
<keyword evidence="1" id="KW-0732">Signal</keyword>
<organism evidence="2 3">
    <name type="scientific">Sporothrix epigloea</name>
    <dbReference type="NCBI Taxonomy" id="1892477"/>
    <lineage>
        <taxon>Eukaryota</taxon>
        <taxon>Fungi</taxon>
        <taxon>Dikarya</taxon>
        <taxon>Ascomycota</taxon>
        <taxon>Pezizomycotina</taxon>
        <taxon>Sordariomycetes</taxon>
        <taxon>Sordariomycetidae</taxon>
        <taxon>Ophiostomatales</taxon>
        <taxon>Ophiostomataceae</taxon>
        <taxon>Sporothrix</taxon>
    </lineage>
</organism>
<dbReference type="SUPFAM" id="SSF49899">
    <property type="entry name" value="Concanavalin A-like lectins/glucanases"/>
    <property type="match status" value="1"/>
</dbReference>
<evidence type="ECO:0008006" key="4">
    <source>
        <dbReference type="Google" id="ProtNLM"/>
    </source>
</evidence>
<feature type="chain" id="PRO_5045744943" description="Aspergillopepsin" evidence="1">
    <location>
        <begin position="20"/>
        <end position="298"/>
    </location>
</feature>
<comment type="caution">
    <text evidence="2">The sequence shown here is derived from an EMBL/GenBank/DDBJ whole genome shotgun (WGS) entry which is preliminary data.</text>
</comment>
<sequence>MRFVTPLLVALSGTGCILASPVVLSPRTPHTFKHKDRQRLSTPKVAVGISVANTISLVVSNGDNSASRINSTNSRSKYKNSTATAHTQYSANWSGAIVHGTGYETVTGTIVVPRPQIPSGHSPEKFYGASAWVGLDGDSDCPGAILQVGIDFNIQNGTVDYDAWFEWFPDYAYNFVGFPLHAGDVVTLTATAVNTRMGSVIIENKTTAQSVVHTFVGEMQPLCQTSAEWIIEDYSVGGELVGLCDWGRATFTDCEAKQFSGTTASLSDATIYDISGNGNVMTDCSIFGNDIVTCKYTG</sequence>
<keyword evidence="3" id="KW-1185">Reference proteome</keyword>
<evidence type="ECO:0000313" key="3">
    <source>
        <dbReference type="Proteomes" id="UP001642501"/>
    </source>
</evidence>
<dbReference type="InterPro" id="IPR038656">
    <property type="entry name" value="Peptidase_G1_sf"/>
</dbReference>
<dbReference type="EMBL" id="CAWUOM010000178">
    <property type="protein sequence ID" value="CAK7274701.1"/>
    <property type="molecule type" value="Genomic_DNA"/>
</dbReference>
<reference evidence="2 3" key="1">
    <citation type="submission" date="2024-01" db="EMBL/GenBank/DDBJ databases">
        <authorList>
            <person name="Allen C."/>
            <person name="Tagirdzhanova G."/>
        </authorList>
    </citation>
    <scope>NUCLEOTIDE SEQUENCE [LARGE SCALE GENOMIC DNA]</scope>
    <source>
        <strain evidence="2 3">CBS 573.63</strain>
    </source>
</reference>
<feature type="signal peptide" evidence="1">
    <location>
        <begin position="1"/>
        <end position="19"/>
    </location>
</feature>
<dbReference type="InterPro" id="IPR000250">
    <property type="entry name" value="Peptidase_G1"/>
</dbReference>
<dbReference type="PROSITE" id="PS51257">
    <property type="entry name" value="PROKAR_LIPOPROTEIN"/>
    <property type="match status" value="1"/>
</dbReference>
<dbReference type="PANTHER" id="PTHR37536:SF1">
    <property type="entry name" value="ASPERGILLOPEPSIN, PUTAITVE (AFU_ORTHOLOGUE AFUA_7G01200)"/>
    <property type="match status" value="1"/>
</dbReference>
<dbReference type="Gene3D" id="2.60.120.700">
    <property type="entry name" value="Peptidase G1"/>
    <property type="match status" value="1"/>
</dbReference>
<proteinExistence type="predicted"/>
<dbReference type="Proteomes" id="UP001642501">
    <property type="component" value="Unassembled WGS sequence"/>
</dbReference>
<evidence type="ECO:0000313" key="2">
    <source>
        <dbReference type="EMBL" id="CAK7274701.1"/>
    </source>
</evidence>